<evidence type="ECO:0000256" key="1">
    <source>
        <dbReference type="ARBA" id="ARBA00023027"/>
    </source>
</evidence>
<dbReference type="InterPro" id="IPR036291">
    <property type="entry name" value="NAD(P)-bd_dom_sf"/>
</dbReference>
<gene>
    <name evidence="3" type="ORF">F5984_13570</name>
</gene>
<dbReference type="InterPro" id="IPR006311">
    <property type="entry name" value="TAT_signal"/>
</dbReference>
<dbReference type="EMBL" id="WELI01000005">
    <property type="protein sequence ID" value="KAB7730199.1"/>
    <property type="molecule type" value="Genomic_DNA"/>
</dbReference>
<keyword evidence="4" id="KW-1185">Reference proteome</keyword>
<protein>
    <recommendedName>
        <fullName evidence="2">Glycosyl hydrolase 109 C-terminal domain-containing protein</fullName>
    </recommendedName>
</protein>
<dbReference type="PROSITE" id="PS51318">
    <property type="entry name" value="TAT"/>
    <property type="match status" value="1"/>
</dbReference>
<accession>A0A7J5TYH1</accession>
<dbReference type="InterPro" id="IPR049303">
    <property type="entry name" value="Glyco_hydro_109_C"/>
</dbReference>
<sequence length="351" mass="37936">MRIDRRTFIRTTALSGVGLTVLQPNVWAKTPASSVGVAFVSDSGGSQLPYLFTPRATALFDPTNGLAFERLLNRPDIDLIVADLAPVHRSPVAHAAMRAGKHVVCTGPVGQGIGELLSLYKTHRQTGRHCLILDDDRADRDMLAITSMVKQGLFGPLTYVHCGSASATNGLGMAMDWLGILNGNAFKSLNASLSKSWGLHEPSSSVESQKNEPSVRNYQLGEVLTITLQCANGELVVVNRDLAGQRPYGRGMALQGRDAKWDTETNRLVLGATSQAFSAVRAQYEHPYPQGTTPRKQPNALSVLLDQLETNQLAPEATQNALMVSLIHVVAKHSLAAWGEEVQVPDLTIRV</sequence>
<proteinExistence type="predicted"/>
<evidence type="ECO:0000259" key="2">
    <source>
        <dbReference type="Pfam" id="PF21252"/>
    </source>
</evidence>
<comment type="caution">
    <text evidence="3">The sequence shown here is derived from an EMBL/GenBank/DDBJ whole genome shotgun (WGS) entry which is preliminary data.</text>
</comment>
<dbReference type="AlphaFoldDB" id="A0A7J5TYH1"/>
<dbReference type="Gene3D" id="3.40.50.720">
    <property type="entry name" value="NAD(P)-binding Rossmann-like Domain"/>
    <property type="match status" value="1"/>
</dbReference>
<reference evidence="3 4" key="1">
    <citation type="submission" date="2019-10" db="EMBL/GenBank/DDBJ databases">
        <title>Rudanella paleaurantiibacter sp. nov., isolated from sludge.</title>
        <authorList>
            <person name="Xu S.Q."/>
        </authorList>
    </citation>
    <scope>NUCLEOTIDE SEQUENCE [LARGE SCALE GENOMIC DNA]</scope>
    <source>
        <strain evidence="3 4">HX-22-17</strain>
    </source>
</reference>
<dbReference type="SUPFAM" id="SSF51735">
    <property type="entry name" value="NAD(P)-binding Rossmann-fold domains"/>
    <property type="match status" value="1"/>
</dbReference>
<dbReference type="PANTHER" id="PTHR43818:SF1">
    <property type="entry name" value="GLYCOSYL HYDROLASE FAMILY 109 PROTEIN"/>
    <property type="match status" value="1"/>
</dbReference>
<dbReference type="PANTHER" id="PTHR43818">
    <property type="entry name" value="BCDNA.GH03377"/>
    <property type="match status" value="1"/>
</dbReference>
<dbReference type="Proteomes" id="UP000488299">
    <property type="component" value="Unassembled WGS sequence"/>
</dbReference>
<dbReference type="Gene3D" id="3.30.360.10">
    <property type="entry name" value="Dihydrodipicolinate Reductase, domain 2"/>
    <property type="match status" value="1"/>
</dbReference>
<keyword evidence="1" id="KW-0520">NAD</keyword>
<name>A0A7J5TYH1_9BACT</name>
<dbReference type="Pfam" id="PF21252">
    <property type="entry name" value="Glyco_hydro_109_C"/>
    <property type="match status" value="1"/>
</dbReference>
<evidence type="ECO:0000313" key="3">
    <source>
        <dbReference type="EMBL" id="KAB7730199.1"/>
    </source>
</evidence>
<dbReference type="RefSeq" id="WP_152124801.1">
    <property type="nucleotide sequence ID" value="NZ_WELI01000005.1"/>
</dbReference>
<evidence type="ECO:0000313" key="4">
    <source>
        <dbReference type="Proteomes" id="UP000488299"/>
    </source>
</evidence>
<dbReference type="InterPro" id="IPR050463">
    <property type="entry name" value="Gfo/Idh/MocA_oxidrdct_glycsds"/>
</dbReference>
<organism evidence="3 4">
    <name type="scientific">Rudanella paleaurantiibacter</name>
    <dbReference type="NCBI Taxonomy" id="2614655"/>
    <lineage>
        <taxon>Bacteria</taxon>
        <taxon>Pseudomonadati</taxon>
        <taxon>Bacteroidota</taxon>
        <taxon>Cytophagia</taxon>
        <taxon>Cytophagales</taxon>
        <taxon>Cytophagaceae</taxon>
        <taxon>Rudanella</taxon>
    </lineage>
</organism>
<feature type="domain" description="Glycosyl hydrolase 109 C-terminal" evidence="2">
    <location>
        <begin position="166"/>
        <end position="264"/>
    </location>
</feature>